<comment type="caution">
    <text evidence="1">The sequence shown here is derived from an EMBL/GenBank/DDBJ whole genome shotgun (WGS) entry which is preliminary data.</text>
</comment>
<dbReference type="EMBL" id="BGPR01041615">
    <property type="protein sequence ID" value="GBO17909.1"/>
    <property type="molecule type" value="Genomic_DNA"/>
</dbReference>
<organism evidence="1 2">
    <name type="scientific">Araneus ventricosus</name>
    <name type="common">Orbweaver spider</name>
    <name type="synonym">Epeira ventricosa</name>
    <dbReference type="NCBI Taxonomy" id="182803"/>
    <lineage>
        <taxon>Eukaryota</taxon>
        <taxon>Metazoa</taxon>
        <taxon>Ecdysozoa</taxon>
        <taxon>Arthropoda</taxon>
        <taxon>Chelicerata</taxon>
        <taxon>Arachnida</taxon>
        <taxon>Araneae</taxon>
        <taxon>Araneomorphae</taxon>
        <taxon>Entelegynae</taxon>
        <taxon>Araneoidea</taxon>
        <taxon>Araneidae</taxon>
        <taxon>Araneus</taxon>
    </lineage>
</organism>
<dbReference type="AlphaFoldDB" id="A0A4Y2UY21"/>
<name>A0A4Y2UY21_ARAVE</name>
<proteinExistence type="predicted"/>
<reference evidence="1 2" key="1">
    <citation type="journal article" date="2019" name="Sci. Rep.">
        <title>Orb-weaving spider Araneus ventricosus genome elucidates the spidroin gene catalogue.</title>
        <authorList>
            <person name="Kono N."/>
            <person name="Nakamura H."/>
            <person name="Ohtoshi R."/>
            <person name="Moran D.A.P."/>
            <person name="Shinohara A."/>
            <person name="Yoshida Y."/>
            <person name="Fujiwara M."/>
            <person name="Mori M."/>
            <person name="Tomita M."/>
            <person name="Arakawa K."/>
        </authorList>
    </citation>
    <scope>NUCLEOTIDE SEQUENCE [LARGE SCALE GENOMIC DNA]</scope>
</reference>
<evidence type="ECO:0000313" key="2">
    <source>
        <dbReference type="Proteomes" id="UP000499080"/>
    </source>
</evidence>
<keyword evidence="2" id="KW-1185">Reference proteome</keyword>
<dbReference type="Proteomes" id="UP000499080">
    <property type="component" value="Unassembled WGS sequence"/>
</dbReference>
<accession>A0A4Y2UY21</accession>
<gene>
    <name evidence="1" type="ORF">AVEN_106088-2_1</name>
</gene>
<sequence>FSIPPTNGKSKNHLINAETLNTAEINSSEDLENLVDSYEKLTIEVEIGASNQSTNNQTYIDPEIMEISNDETLPGGVSKVQRSSPQD</sequence>
<evidence type="ECO:0000313" key="1">
    <source>
        <dbReference type="EMBL" id="GBO17909.1"/>
    </source>
</evidence>
<protein>
    <submittedName>
        <fullName evidence="1">Uncharacterized protein</fullName>
    </submittedName>
</protein>
<feature type="non-terminal residue" evidence="1">
    <location>
        <position position="1"/>
    </location>
</feature>